<feature type="chain" id="PRO_5037272976" evidence="1">
    <location>
        <begin position="21"/>
        <end position="184"/>
    </location>
</feature>
<evidence type="ECO:0000256" key="1">
    <source>
        <dbReference type="SAM" id="SignalP"/>
    </source>
</evidence>
<gene>
    <name evidence="2" type="ORF">E7027_06040</name>
</gene>
<protein>
    <submittedName>
        <fullName evidence="2">Uncharacterized protein</fullName>
    </submittedName>
</protein>
<name>A0A928DQN4_9BACT</name>
<dbReference type="AlphaFoldDB" id="A0A928DQN4"/>
<accession>A0A928DQN4</accession>
<reference evidence="2" key="1">
    <citation type="submission" date="2019-04" db="EMBL/GenBank/DDBJ databases">
        <title>Evolution of Biomass-Degrading Anaerobic Consortia Revealed by Metagenomics.</title>
        <authorList>
            <person name="Peng X."/>
        </authorList>
    </citation>
    <scope>NUCLEOTIDE SEQUENCE</scope>
    <source>
        <strain evidence="2">SIG66</strain>
    </source>
</reference>
<comment type="caution">
    <text evidence="2">The sequence shown here is derived from an EMBL/GenBank/DDBJ whole genome shotgun (WGS) entry which is preliminary data.</text>
</comment>
<dbReference type="Proteomes" id="UP000725649">
    <property type="component" value="Unassembled WGS sequence"/>
</dbReference>
<proteinExistence type="predicted"/>
<evidence type="ECO:0000313" key="3">
    <source>
        <dbReference type="Proteomes" id="UP000725649"/>
    </source>
</evidence>
<sequence length="184" mass="20593">MKKNLLILCCLLGTFYLAGSSPKLKTVRQTPQYLSVDASLVEDTCLGHDILKPFTCSKNNGEDFSCFDVYLVQGTPIAQERYTLLDEKLTEENTTAEPSCPFDTLTCENFLQELKYNLDFSWFIANYPSSSFTQCAETYSCTRIACLKSLPDAPSGSPRSQKLSCVFKKNQFFFLGADVSCQAK</sequence>
<organism evidence="2 3">
    <name type="scientific">Candidatus Avelusimicrobium gallicola</name>
    <dbReference type="NCBI Taxonomy" id="2562704"/>
    <lineage>
        <taxon>Bacteria</taxon>
        <taxon>Pseudomonadati</taxon>
        <taxon>Elusimicrobiota</taxon>
        <taxon>Elusimicrobia</taxon>
        <taxon>Elusimicrobiales</taxon>
        <taxon>Elusimicrobiaceae</taxon>
        <taxon>Candidatus Avelusimicrobium</taxon>
    </lineage>
</organism>
<dbReference type="EMBL" id="SUVG01000007">
    <property type="protein sequence ID" value="MBE6421665.1"/>
    <property type="molecule type" value="Genomic_DNA"/>
</dbReference>
<evidence type="ECO:0000313" key="2">
    <source>
        <dbReference type="EMBL" id="MBE6421665.1"/>
    </source>
</evidence>
<keyword evidence="1" id="KW-0732">Signal</keyword>
<feature type="signal peptide" evidence="1">
    <location>
        <begin position="1"/>
        <end position="20"/>
    </location>
</feature>